<keyword evidence="1" id="KW-0732">Signal</keyword>
<dbReference type="KEGG" id="sclo:SCLO_1023230"/>
<dbReference type="Proteomes" id="UP000218272">
    <property type="component" value="Chromosome SCLO_1"/>
</dbReference>
<dbReference type="EMBL" id="AP017655">
    <property type="protein sequence ID" value="BAV65363.1"/>
    <property type="molecule type" value="Genomic_DNA"/>
</dbReference>
<sequence length="234" mass="23921">MQRRVFLHSLTAAAIFGLAVPARAASGWDLLTEAAYRSPSTARARVLLSQARTDAAAALRQNPANQEAAIQQAVAAAWGAMLSGGIGPAREARRLIQAQITAQPNNAEAHLAMGAWHIEAVRRVGMLAGPTVGASRKAGNAALDRAIALGGRRALPSAYATLLRAASGEGKCQNGRAAVLALARRAAQGTAPTSLDAVMRASAQRFVVTVAAPSANAADAAAPLLPFAHLSGKS</sequence>
<keyword evidence="3" id="KW-1185">Reference proteome</keyword>
<feature type="chain" id="PRO_5009112596" evidence="1">
    <location>
        <begin position="25"/>
        <end position="234"/>
    </location>
</feature>
<reference evidence="2 3" key="1">
    <citation type="submission" date="2016-10" db="EMBL/GenBank/DDBJ databases">
        <title>Complete Genome Sequence of the Nonylphenol-Degrading Bacterium Sphingobium cloacae JCM 10874T.</title>
        <authorList>
            <person name="Ootsuka M."/>
            <person name="Nishizawa T."/>
            <person name="Ohta H."/>
        </authorList>
    </citation>
    <scope>NUCLEOTIDE SEQUENCE [LARGE SCALE GENOMIC DNA]</scope>
    <source>
        <strain evidence="2 3">JCM 10874</strain>
    </source>
</reference>
<proteinExistence type="predicted"/>
<name>A0A1E1F4B2_9SPHN</name>
<gene>
    <name evidence="2" type="ORF">SCLO_1023230</name>
</gene>
<organism evidence="2 3">
    <name type="scientific">Sphingobium cloacae</name>
    <dbReference type="NCBI Taxonomy" id="120107"/>
    <lineage>
        <taxon>Bacteria</taxon>
        <taxon>Pseudomonadati</taxon>
        <taxon>Pseudomonadota</taxon>
        <taxon>Alphaproteobacteria</taxon>
        <taxon>Sphingomonadales</taxon>
        <taxon>Sphingomonadaceae</taxon>
        <taxon>Sphingobium</taxon>
    </lineage>
</organism>
<evidence type="ECO:0000313" key="3">
    <source>
        <dbReference type="Proteomes" id="UP000218272"/>
    </source>
</evidence>
<protein>
    <submittedName>
        <fullName evidence="2">Uncharacterized protein</fullName>
    </submittedName>
</protein>
<evidence type="ECO:0000313" key="2">
    <source>
        <dbReference type="EMBL" id="BAV65363.1"/>
    </source>
</evidence>
<dbReference type="AlphaFoldDB" id="A0A1E1F4B2"/>
<accession>A0A1E1F4B2</accession>
<evidence type="ECO:0000256" key="1">
    <source>
        <dbReference type="SAM" id="SignalP"/>
    </source>
</evidence>
<feature type="signal peptide" evidence="1">
    <location>
        <begin position="1"/>
        <end position="24"/>
    </location>
</feature>